<feature type="region of interest" description="Disordered" evidence="1">
    <location>
        <begin position="119"/>
        <end position="138"/>
    </location>
</feature>
<evidence type="ECO:0000313" key="2">
    <source>
        <dbReference type="EMBL" id="ODO10258.1"/>
    </source>
</evidence>
<feature type="region of interest" description="Disordered" evidence="1">
    <location>
        <begin position="1"/>
        <end position="20"/>
    </location>
</feature>
<dbReference type="Proteomes" id="UP000095149">
    <property type="component" value="Unassembled WGS sequence"/>
</dbReference>
<accession>A0A1E3KAV2</accession>
<comment type="caution">
    <text evidence="2">The sequence shown here is derived from an EMBL/GenBank/DDBJ whole genome shotgun (WGS) entry which is preliminary data.</text>
</comment>
<evidence type="ECO:0000256" key="1">
    <source>
        <dbReference type="SAM" id="MobiDB-lite"/>
    </source>
</evidence>
<proteinExistence type="predicted"/>
<organism evidence="2 3">
    <name type="scientific">Cryptococcus amylolentus CBS 6273</name>
    <dbReference type="NCBI Taxonomy" id="1296118"/>
    <lineage>
        <taxon>Eukaryota</taxon>
        <taxon>Fungi</taxon>
        <taxon>Dikarya</taxon>
        <taxon>Basidiomycota</taxon>
        <taxon>Agaricomycotina</taxon>
        <taxon>Tremellomycetes</taxon>
        <taxon>Tremellales</taxon>
        <taxon>Cryptococcaceae</taxon>
        <taxon>Cryptococcus</taxon>
    </lineage>
</organism>
<evidence type="ECO:0000313" key="3">
    <source>
        <dbReference type="Proteomes" id="UP000095149"/>
    </source>
</evidence>
<gene>
    <name evidence="2" type="ORF">I350_02487</name>
</gene>
<feature type="compositionally biased region" description="Polar residues" evidence="1">
    <location>
        <begin position="128"/>
        <end position="138"/>
    </location>
</feature>
<sequence length="138" mass="15465">MPSQNNNTTVDEHANCAPDDPWRRHAVTIDGHCADPDALLRQEVASRFNIVENDGTRIVLTHLSTYRPIKEENRWSVEHYTDDQPDNGRSSISGCAEEENCALKSVPNELAPLLKEALDEWTQAEEAGNSQVNEPEVK</sequence>
<dbReference type="EMBL" id="MEKH01000003">
    <property type="protein sequence ID" value="ODO10258.1"/>
    <property type="molecule type" value="Genomic_DNA"/>
</dbReference>
<dbReference type="AlphaFoldDB" id="A0A1E3KAV2"/>
<name>A0A1E3KAV2_9TREE</name>
<reference evidence="2 3" key="1">
    <citation type="submission" date="2016-06" db="EMBL/GenBank/DDBJ databases">
        <title>Evolution of pathogenesis and genome organization in the Tremellales.</title>
        <authorList>
            <person name="Cuomo C."/>
            <person name="Litvintseva A."/>
            <person name="Heitman J."/>
            <person name="Chen Y."/>
            <person name="Sun S."/>
            <person name="Springer D."/>
            <person name="Dromer F."/>
            <person name="Young S."/>
            <person name="Zeng Q."/>
            <person name="Chapman S."/>
            <person name="Gujja S."/>
            <person name="Saif S."/>
            <person name="Birren B."/>
        </authorList>
    </citation>
    <scope>NUCLEOTIDE SEQUENCE [LARGE SCALE GENOMIC DNA]</scope>
    <source>
        <strain evidence="2 3">CBS 6273</strain>
    </source>
</reference>
<protein>
    <submittedName>
        <fullName evidence="2">Uncharacterized protein</fullName>
    </submittedName>
</protein>